<reference evidence="1" key="1">
    <citation type="submission" date="2022-04" db="EMBL/GenBank/DDBJ databases">
        <title>Hymenobacter sp. isolated from the air.</title>
        <authorList>
            <person name="Won M."/>
            <person name="Lee C.-M."/>
            <person name="Woen H.-Y."/>
            <person name="Kwon S.-W."/>
        </authorList>
    </citation>
    <scope>NUCLEOTIDE SEQUENCE</scope>
    <source>
        <strain evidence="1">5420S-77</strain>
        <plasmid evidence="1">unnamed3</plasmid>
    </source>
</reference>
<proteinExistence type="predicted"/>
<evidence type="ECO:0000313" key="1">
    <source>
        <dbReference type="EMBL" id="UOQ69057.1"/>
    </source>
</evidence>
<sequence>MRALRRLSRQRYPGLYLRLLARAQAFPAALQPGSYPCLKQQLAKVQALEEVNSELVR</sequence>
<gene>
    <name evidence="1" type="ORF">MUN86_26505</name>
</gene>
<keyword evidence="1" id="KW-0614">Plasmid</keyword>
<dbReference type="Proteomes" id="UP000830401">
    <property type="component" value="Plasmid unnamed3"/>
</dbReference>
<name>A0ABY4GDS1_9BACT</name>
<geneLocation type="plasmid" evidence="1 2">
    <name>unnamed3</name>
</geneLocation>
<evidence type="ECO:0000313" key="2">
    <source>
        <dbReference type="Proteomes" id="UP000830401"/>
    </source>
</evidence>
<keyword evidence="2" id="KW-1185">Reference proteome</keyword>
<accession>A0ABY4GDS1</accession>
<protein>
    <submittedName>
        <fullName evidence="1">Uncharacterized protein</fullName>
    </submittedName>
</protein>
<organism evidence="1 2">
    <name type="scientific">Hymenobacter volaticus</name>
    <dbReference type="NCBI Taxonomy" id="2932254"/>
    <lineage>
        <taxon>Bacteria</taxon>
        <taxon>Pseudomonadati</taxon>
        <taxon>Bacteroidota</taxon>
        <taxon>Cytophagia</taxon>
        <taxon>Cytophagales</taxon>
        <taxon>Hymenobacteraceae</taxon>
        <taxon>Hymenobacter</taxon>
    </lineage>
</organism>
<dbReference type="RefSeq" id="WP_245126810.1">
    <property type="nucleotide sequence ID" value="NZ_CP095064.1"/>
</dbReference>
<dbReference type="EMBL" id="CP095064">
    <property type="protein sequence ID" value="UOQ69057.1"/>
    <property type="molecule type" value="Genomic_DNA"/>
</dbReference>